<keyword evidence="7" id="KW-1185">Reference proteome</keyword>
<dbReference type="Pfam" id="PF07690">
    <property type="entry name" value="MFS_1"/>
    <property type="match status" value="2"/>
</dbReference>
<evidence type="ECO:0000313" key="7">
    <source>
        <dbReference type="Proteomes" id="UP000596092"/>
    </source>
</evidence>
<gene>
    <name evidence="6" type="ORF">HP555_04165</name>
</gene>
<keyword evidence="3 4" id="KW-0472">Membrane</keyword>
<dbReference type="PANTHER" id="PTHR11360:SF304">
    <property type="entry name" value="MFS DOMAIN-CONTAINING PROTEIN"/>
    <property type="match status" value="1"/>
</dbReference>
<evidence type="ECO:0000256" key="1">
    <source>
        <dbReference type="ARBA" id="ARBA00022692"/>
    </source>
</evidence>
<dbReference type="InterPro" id="IPR036259">
    <property type="entry name" value="MFS_trans_sf"/>
</dbReference>
<evidence type="ECO:0000259" key="5">
    <source>
        <dbReference type="PROSITE" id="PS50850"/>
    </source>
</evidence>
<dbReference type="PANTHER" id="PTHR11360">
    <property type="entry name" value="MONOCARBOXYLATE TRANSPORTER"/>
    <property type="match status" value="1"/>
</dbReference>
<evidence type="ECO:0000313" key="6">
    <source>
        <dbReference type="EMBL" id="QQG65118.1"/>
    </source>
</evidence>
<feature type="domain" description="Major facilitator superfamily (MFS) profile" evidence="5">
    <location>
        <begin position="8"/>
        <end position="453"/>
    </location>
</feature>
<feature type="transmembrane region" description="Helical" evidence="4">
    <location>
        <begin position="78"/>
        <end position="96"/>
    </location>
</feature>
<evidence type="ECO:0000256" key="3">
    <source>
        <dbReference type="ARBA" id="ARBA00023136"/>
    </source>
</evidence>
<name>A0A7T6AQ27_9BACT</name>
<feature type="transmembrane region" description="Helical" evidence="4">
    <location>
        <begin position="46"/>
        <end position="66"/>
    </location>
</feature>
<dbReference type="GO" id="GO:0022857">
    <property type="term" value="F:transmembrane transporter activity"/>
    <property type="evidence" value="ECO:0007669"/>
    <property type="project" value="InterPro"/>
</dbReference>
<feature type="transmembrane region" description="Helical" evidence="4">
    <location>
        <begin position="399"/>
        <end position="416"/>
    </location>
</feature>
<dbReference type="Gene3D" id="1.20.1250.20">
    <property type="entry name" value="MFS general substrate transporter like domains"/>
    <property type="match status" value="2"/>
</dbReference>
<feature type="transmembrane region" description="Helical" evidence="4">
    <location>
        <begin position="123"/>
        <end position="142"/>
    </location>
</feature>
<organism evidence="6 7">
    <name type="scientific">Desulfobulbus oligotrophicus</name>
    <dbReference type="NCBI Taxonomy" id="1909699"/>
    <lineage>
        <taxon>Bacteria</taxon>
        <taxon>Pseudomonadati</taxon>
        <taxon>Thermodesulfobacteriota</taxon>
        <taxon>Desulfobulbia</taxon>
        <taxon>Desulfobulbales</taxon>
        <taxon>Desulfobulbaceae</taxon>
        <taxon>Desulfobulbus</taxon>
    </lineage>
</organism>
<feature type="transmembrane region" description="Helical" evidence="4">
    <location>
        <begin position="428"/>
        <end position="448"/>
    </location>
</feature>
<feature type="transmembrane region" description="Helical" evidence="4">
    <location>
        <begin position="305"/>
        <end position="327"/>
    </location>
</feature>
<keyword evidence="1 4" id="KW-0812">Transmembrane</keyword>
<protein>
    <submittedName>
        <fullName evidence="6">OFA family MFS transporter</fullName>
    </submittedName>
</protein>
<sequence length="456" mass="47771">MSEQTTFPRWIPLLGGLLGSTTCGLLLYAFSVFIKPLQAQFGWTVPQVALAYAIICLIFGLMTFPAGRLSDKFGPRNVVLIGGIIMAFGFYMVSTISPPDPAVIAAGGDAAKAAGQKPLYMLYLYYGVIAGFGGGCVYLPPIATAPKWWPDRRALATGFTVVGLGLGSFIMAPMATYMINSPGIGNGSALPVFKYVGIAMGIMVVLAALCLKVPPPGYKPAGWNPPAPAAGSGGPKAYRDYTYEETKKTAQFWLLWVAYFCGSFAGLMVIGLIAAHGIDAMSLAYKAKNALDAAAEIPAQEAKNIAMAAAGAPSTLAIFNALVRILIGPLADKIGTKKIFVTLFILQVGAMLLLSPAGSNATFLAAIAALIGWNYGAMFTLFPATTLQYYGPTAQGSNYGLLFTAWGVAGFCGPYFGGQLRAMTGSFLIPFVVSAVILAVAVIILSTLKAPEKKPA</sequence>
<dbReference type="InterPro" id="IPR011701">
    <property type="entry name" value="MFS"/>
</dbReference>
<dbReference type="CDD" id="cd17353">
    <property type="entry name" value="MFS_OFA_like"/>
    <property type="match status" value="1"/>
</dbReference>
<feature type="transmembrane region" description="Helical" evidence="4">
    <location>
        <begin position="12"/>
        <end position="34"/>
    </location>
</feature>
<dbReference type="InterPro" id="IPR020846">
    <property type="entry name" value="MFS_dom"/>
</dbReference>
<accession>A0A7T6AQ27</accession>
<dbReference type="RefSeq" id="WP_199263935.1">
    <property type="nucleotide sequence ID" value="NZ_CP054140.1"/>
</dbReference>
<proteinExistence type="predicted"/>
<dbReference type="SUPFAM" id="SSF103473">
    <property type="entry name" value="MFS general substrate transporter"/>
    <property type="match status" value="1"/>
</dbReference>
<feature type="transmembrane region" description="Helical" evidence="4">
    <location>
        <begin position="339"/>
        <end position="357"/>
    </location>
</feature>
<dbReference type="EMBL" id="CP054140">
    <property type="protein sequence ID" value="QQG65118.1"/>
    <property type="molecule type" value="Genomic_DNA"/>
</dbReference>
<feature type="transmembrane region" description="Helical" evidence="4">
    <location>
        <begin position="192"/>
        <end position="211"/>
    </location>
</feature>
<dbReference type="KEGG" id="dog:HP555_04165"/>
<evidence type="ECO:0000256" key="4">
    <source>
        <dbReference type="SAM" id="Phobius"/>
    </source>
</evidence>
<feature type="transmembrane region" description="Helical" evidence="4">
    <location>
        <begin position="154"/>
        <end position="172"/>
    </location>
</feature>
<feature type="transmembrane region" description="Helical" evidence="4">
    <location>
        <begin position="363"/>
        <end position="387"/>
    </location>
</feature>
<keyword evidence="2 4" id="KW-1133">Transmembrane helix</keyword>
<dbReference type="InterPro" id="IPR050327">
    <property type="entry name" value="Proton-linked_MCT"/>
</dbReference>
<reference evidence="6 7" key="1">
    <citation type="submission" date="2020-05" db="EMBL/GenBank/DDBJ databases">
        <title>Complete genome of Desulfobulbus oligotrophicus.</title>
        <authorList>
            <person name="Podar M."/>
        </authorList>
    </citation>
    <scope>NUCLEOTIDE SEQUENCE [LARGE SCALE GENOMIC DNA]</scope>
    <source>
        <strain evidence="6 7">Prop6</strain>
    </source>
</reference>
<feature type="transmembrane region" description="Helical" evidence="4">
    <location>
        <begin position="253"/>
        <end position="278"/>
    </location>
</feature>
<evidence type="ECO:0000256" key="2">
    <source>
        <dbReference type="ARBA" id="ARBA00022989"/>
    </source>
</evidence>
<dbReference type="Proteomes" id="UP000596092">
    <property type="component" value="Chromosome"/>
</dbReference>
<dbReference type="PROSITE" id="PS50850">
    <property type="entry name" value="MFS"/>
    <property type="match status" value="1"/>
</dbReference>
<dbReference type="AlphaFoldDB" id="A0A7T6AQ27"/>